<dbReference type="EMBL" id="CP031742">
    <property type="protein sequence ID" value="AXQ56245.1"/>
    <property type="molecule type" value="Genomic_DNA"/>
</dbReference>
<evidence type="ECO:0000313" key="3">
    <source>
        <dbReference type="Proteomes" id="UP000259636"/>
    </source>
</evidence>
<gene>
    <name evidence="2" type="ORF">D0C37_17705</name>
</gene>
<dbReference type="GeneID" id="300115999"/>
<keyword evidence="1" id="KW-1133">Transmembrane helix</keyword>
<accession>A0A385DCW8</accession>
<name>A0A385DCW8_9ACTN</name>
<dbReference type="AlphaFoldDB" id="A0A385DCW8"/>
<protein>
    <submittedName>
        <fullName evidence="2">Uncharacterized protein</fullName>
    </submittedName>
</protein>
<dbReference type="KEGG" id="sky:D0C37_17705"/>
<sequence>MDGIRQVAAEGVPRRAVWYVQALRLTACALLAWLVWQVWHLSTYEAADVVWVCAGTGSCGSDHFASVGPFAGIAAATGLGFAAARYLHRSAPGAVVALSAWAALAGWRDALAEGKVTRADTSAWFLLVPVELAVPTWLTVLRWLTAAALAGACWGAFTSLYRTAAVARFLRGRGCAPGTLEGWRSLGRRHGEADLLFEDGRGVGHRVPVVVARRALARETVLAVYDPARPGDVARTRAALPRKEAKP</sequence>
<evidence type="ECO:0000313" key="2">
    <source>
        <dbReference type="EMBL" id="AXQ56245.1"/>
    </source>
</evidence>
<proteinExistence type="predicted"/>
<keyword evidence="1" id="KW-0812">Transmembrane</keyword>
<feature type="transmembrane region" description="Helical" evidence="1">
    <location>
        <begin position="16"/>
        <end position="36"/>
    </location>
</feature>
<feature type="transmembrane region" description="Helical" evidence="1">
    <location>
        <begin position="140"/>
        <end position="161"/>
    </location>
</feature>
<dbReference type="RefSeq" id="WP_117349761.1">
    <property type="nucleotide sequence ID" value="NZ_CP031742.1"/>
</dbReference>
<keyword evidence="1" id="KW-0472">Membrane</keyword>
<organism evidence="2 3">
    <name type="scientific">Streptomyces koyangensis</name>
    <dbReference type="NCBI Taxonomy" id="188770"/>
    <lineage>
        <taxon>Bacteria</taxon>
        <taxon>Bacillati</taxon>
        <taxon>Actinomycetota</taxon>
        <taxon>Actinomycetes</taxon>
        <taxon>Kitasatosporales</taxon>
        <taxon>Streptomycetaceae</taxon>
        <taxon>Streptomyces</taxon>
        <taxon>Streptomyces aurantiacus group</taxon>
    </lineage>
</organism>
<reference evidence="2 3" key="1">
    <citation type="submission" date="2018-08" db="EMBL/GenBank/DDBJ databases">
        <authorList>
            <person name="Ferrada E.E."/>
            <person name="Latorre B.A."/>
        </authorList>
    </citation>
    <scope>NUCLEOTIDE SEQUENCE [LARGE SCALE GENOMIC DNA]</scope>
    <source>
        <strain evidence="2 3">VK-A60T</strain>
    </source>
</reference>
<dbReference type="Proteomes" id="UP000259636">
    <property type="component" value="Chromosome"/>
</dbReference>
<evidence type="ECO:0000256" key="1">
    <source>
        <dbReference type="SAM" id="Phobius"/>
    </source>
</evidence>